<dbReference type="Pfam" id="PF20434">
    <property type="entry name" value="BD-FAE"/>
    <property type="match status" value="1"/>
</dbReference>
<sequence>MKRAFIFFFYILSSSFCCAQDLTIPLYQGQVPNAKKTPADYIEETDSNGLTKNVSIPTMQAYFPDKNKANGTAVIIFPGGGYFVLAPKKCIEIAKAFSALGVAAFVVKYRLPSDRIMNDKMIGPLQDAQTAIKMVRRRAGEWDIKADKIGMMGLSAGGHLVSTAGTQLNRVVIDNREHISLRPDFMILLYPVIIYDPDIPRTRENLLGKKPTAKALSLYSTNKCVSDITPPTFLVHAADDDVIPVKNSLQFFDALLKAKVKAELHILQTGGHGFGIYDVENKDGWFISCYEWMKKNGFGCAER</sequence>
<evidence type="ECO:0000313" key="5">
    <source>
        <dbReference type="Proteomes" id="UP000051950"/>
    </source>
</evidence>
<comment type="caution">
    <text evidence="4">The sequence shown here is derived from an EMBL/GenBank/DDBJ whole genome shotgun (WGS) entry which is preliminary data.</text>
</comment>
<proteinExistence type="predicted"/>
<dbReference type="AlphaFoldDB" id="A0A0T5VNW6"/>
<organism evidence="4 5">
    <name type="scientific">Pedobacter ginsenosidimutans</name>
    <dbReference type="NCBI Taxonomy" id="687842"/>
    <lineage>
        <taxon>Bacteria</taxon>
        <taxon>Pseudomonadati</taxon>
        <taxon>Bacteroidota</taxon>
        <taxon>Sphingobacteriia</taxon>
        <taxon>Sphingobacteriales</taxon>
        <taxon>Sphingobacteriaceae</taxon>
        <taxon>Pedobacter</taxon>
    </lineage>
</organism>
<keyword evidence="5" id="KW-1185">Reference proteome</keyword>
<evidence type="ECO:0000256" key="1">
    <source>
        <dbReference type="ARBA" id="ARBA00022801"/>
    </source>
</evidence>
<dbReference type="EMBL" id="LMZQ01000009">
    <property type="protein sequence ID" value="KRT15512.1"/>
    <property type="molecule type" value="Genomic_DNA"/>
</dbReference>
<dbReference type="InterPro" id="IPR049492">
    <property type="entry name" value="BD-FAE-like_dom"/>
</dbReference>
<dbReference type="InterPro" id="IPR050300">
    <property type="entry name" value="GDXG_lipolytic_enzyme"/>
</dbReference>
<accession>A0A0T5VNW6</accession>
<gene>
    <name evidence="4" type="ORF">ASU31_14270</name>
</gene>
<dbReference type="RefSeq" id="WP_057932961.1">
    <property type="nucleotide sequence ID" value="NZ_LMZQ01000009.1"/>
</dbReference>
<protein>
    <recommendedName>
        <fullName evidence="3">BD-FAE-like domain-containing protein</fullName>
    </recommendedName>
</protein>
<evidence type="ECO:0000259" key="3">
    <source>
        <dbReference type="Pfam" id="PF20434"/>
    </source>
</evidence>
<keyword evidence="1" id="KW-0378">Hydrolase</keyword>
<dbReference type="SUPFAM" id="SSF53474">
    <property type="entry name" value="alpha/beta-Hydrolases"/>
    <property type="match status" value="1"/>
</dbReference>
<evidence type="ECO:0000256" key="2">
    <source>
        <dbReference type="SAM" id="SignalP"/>
    </source>
</evidence>
<dbReference type="Gene3D" id="3.40.50.1820">
    <property type="entry name" value="alpha/beta hydrolase"/>
    <property type="match status" value="1"/>
</dbReference>
<name>A0A0T5VNW6_9SPHI</name>
<feature type="signal peptide" evidence="2">
    <location>
        <begin position="1"/>
        <end position="19"/>
    </location>
</feature>
<dbReference type="STRING" id="687842.ASU31_14270"/>
<dbReference type="Proteomes" id="UP000051950">
    <property type="component" value="Unassembled WGS sequence"/>
</dbReference>
<dbReference type="InterPro" id="IPR029058">
    <property type="entry name" value="AB_hydrolase_fold"/>
</dbReference>
<keyword evidence="2" id="KW-0732">Signal</keyword>
<feature type="domain" description="BD-FAE-like" evidence="3">
    <location>
        <begin position="59"/>
        <end position="255"/>
    </location>
</feature>
<dbReference type="PANTHER" id="PTHR48081">
    <property type="entry name" value="AB HYDROLASE SUPERFAMILY PROTEIN C4A8.06C"/>
    <property type="match status" value="1"/>
</dbReference>
<dbReference type="GO" id="GO:0016787">
    <property type="term" value="F:hydrolase activity"/>
    <property type="evidence" value="ECO:0007669"/>
    <property type="project" value="UniProtKB-KW"/>
</dbReference>
<dbReference type="PANTHER" id="PTHR48081:SF6">
    <property type="entry name" value="PEPTIDASE S9 PROLYL OLIGOPEPTIDASE CATALYTIC DOMAIN-CONTAINING PROTEIN"/>
    <property type="match status" value="1"/>
</dbReference>
<feature type="chain" id="PRO_5006665418" description="BD-FAE-like domain-containing protein" evidence="2">
    <location>
        <begin position="20"/>
        <end position="303"/>
    </location>
</feature>
<reference evidence="4 5" key="1">
    <citation type="submission" date="2015-11" db="EMBL/GenBank/DDBJ databases">
        <title>Sequence of Pedobacter ginsenosidimutans.</title>
        <authorList>
            <person name="Carson E."/>
            <person name="Keyser V."/>
            <person name="Newman J."/>
            <person name="Miller J."/>
        </authorList>
    </citation>
    <scope>NUCLEOTIDE SEQUENCE [LARGE SCALE GENOMIC DNA]</scope>
    <source>
        <strain evidence="4 5">KACC 14530</strain>
    </source>
</reference>
<evidence type="ECO:0000313" key="4">
    <source>
        <dbReference type="EMBL" id="KRT15512.1"/>
    </source>
</evidence>